<reference evidence="1" key="1">
    <citation type="submission" date="2019-11" db="EMBL/GenBank/DDBJ databases">
        <authorList>
            <person name="Feng L."/>
        </authorList>
    </citation>
    <scope>NUCLEOTIDE SEQUENCE</scope>
    <source>
        <strain evidence="1">VatypicaLFYP47</strain>
    </source>
</reference>
<protein>
    <submittedName>
        <fullName evidence="1">Phage XkdN-like protein</fullName>
    </submittedName>
</protein>
<dbReference type="Gene3D" id="3.30.2220.30">
    <property type="match status" value="1"/>
</dbReference>
<proteinExistence type="predicted"/>
<name>A0A6N2ZQ80_9FIRM</name>
<evidence type="ECO:0000313" key="1">
    <source>
        <dbReference type="EMBL" id="VYT80126.1"/>
    </source>
</evidence>
<organism evidence="1">
    <name type="scientific">Veillonella atypica</name>
    <dbReference type="NCBI Taxonomy" id="39777"/>
    <lineage>
        <taxon>Bacteria</taxon>
        <taxon>Bacillati</taxon>
        <taxon>Bacillota</taxon>
        <taxon>Negativicutes</taxon>
        <taxon>Veillonellales</taxon>
        <taxon>Veillonellaceae</taxon>
        <taxon>Veillonella</taxon>
    </lineage>
</organism>
<gene>
    <name evidence="1" type="ORF">VALFYP47_00872</name>
</gene>
<sequence>MSNIIDKLMEKELDTLKEAAKKDLEITRLSKVFNEPFTVTVKEISYKRITDLRMLATDDGVADESQFLQFVVTDGIVSPDFGTKELLQKFQVPSKQALYTKLFKAGELELIAREVLALSGYGDKAIKKVINEVKN</sequence>
<dbReference type="InterPro" id="IPR014986">
    <property type="entry name" value="XkdN-like"/>
</dbReference>
<dbReference type="Pfam" id="PF08890">
    <property type="entry name" value="Phage_TAC_5"/>
    <property type="match status" value="1"/>
</dbReference>
<dbReference type="AlphaFoldDB" id="A0A6N2ZQ80"/>
<dbReference type="InterPro" id="IPR038559">
    <property type="entry name" value="XkdN-like_sf"/>
</dbReference>
<accession>A0A6N2ZQ80</accession>
<dbReference type="EMBL" id="CACRUN010000008">
    <property type="protein sequence ID" value="VYT80126.1"/>
    <property type="molecule type" value="Genomic_DNA"/>
</dbReference>
<dbReference type="RefSeq" id="WP_156717773.1">
    <property type="nucleotide sequence ID" value="NZ_CACRUN010000008.1"/>
</dbReference>